<proteinExistence type="predicted"/>
<name>A0A6N7ZCK1_9PSEU</name>
<evidence type="ECO:0000313" key="3">
    <source>
        <dbReference type="Proteomes" id="UP000440096"/>
    </source>
</evidence>
<dbReference type="OrthoDB" id="5418945at2"/>
<organism evidence="2 3">
    <name type="scientific">Amycolatopsis pithecellobii</name>
    <dbReference type="NCBI Taxonomy" id="664692"/>
    <lineage>
        <taxon>Bacteria</taxon>
        <taxon>Bacillati</taxon>
        <taxon>Actinomycetota</taxon>
        <taxon>Actinomycetes</taxon>
        <taxon>Pseudonocardiales</taxon>
        <taxon>Pseudonocardiaceae</taxon>
        <taxon>Amycolatopsis</taxon>
    </lineage>
</organism>
<comment type="caution">
    <text evidence="2">The sequence shown here is derived from an EMBL/GenBank/DDBJ whole genome shotgun (WGS) entry which is preliminary data.</text>
</comment>
<dbReference type="EMBL" id="WMBA01000099">
    <property type="protein sequence ID" value="MTD59347.1"/>
    <property type="molecule type" value="Genomic_DNA"/>
</dbReference>
<evidence type="ECO:0008006" key="4">
    <source>
        <dbReference type="Google" id="ProtNLM"/>
    </source>
</evidence>
<feature type="transmembrane region" description="Helical" evidence="1">
    <location>
        <begin position="20"/>
        <end position="41"/>
    </location>
</feature>
<sequence length="389" mass="42949">MAEPSLTVLRRPSFFRRRGFLFSFTPTAFLAIAGLVSLLVAGHTTLPFEPVITLEGKIASKAEFFEDEQVQQMLMRHHIRVHLTQTGSREIAVHDVDQYDFVMPSGQPAADLIVKARPNAVRVYRPFITPLVLATYREYADTLVDAGIAAPQGNAGTLYYTLNTERFIDAMQRQVTWRDLLIDRHGIANGNKILAQSPDVCTSNSAGTYLGVIAFIQNNHSVPQTEAEADSLAASIKPILTGQGLPGADLFAPYVTPEGRGSAPIVVVYEHQYLAYQVQYRARSGRPDNDRVLLYPEARFETQPQFLALNPRADQLGELITRDPDLRRRAMELGFRVLDESGATASGQLGQFLQQQGVQPPSFAGNDTKTYLPGLDLLERMIKSVGGCS</sequence>
<keyword evidence="3" id="KW-1185">Reference proteome</keyword>
<gene>
    <name evidence="2" type="ORF">GKO32_35995</name>
</gene>
<keyword evidence="1" id="KW-0812">Transmembrane</keyword>
<protein>
    <recommendedName>
        <fullName evidence="4">Extracellular solute-binding protein</fullName>
    </recommendedName>
</protein>
<evidence type="ECO:0000313" key="2">
    <source>
        <dbReference type="EMBL" id="MTD59347.1"/>
    </source>
</evidence>
<evidence type="ECO:0000256" key="1">
    <source>
        <dbReference type="SAM" id="Phobius"/>
    </source>
</evidence>
<keyword evidence="1" id="KW-1133">Transmembrane helix</keyword>
<reference evidence="2 3" key="1">
    <citation type="submission" date="2019-11" db="EMBL/GenBank/DDBJ databases">
        <title>Draft genome of Amycolatopsis RM579.</title>
        <authorList>
            <person name="Duangmal K."/>
            <person name="Mingma R."/>
        </authorList>
    </citation>
    <scope>NUCLEOTIDE SEQUENCE [LARGE SCALE GENOMIC DNA]</scope>
    <source>
        <strain evidence="2 3">RM579</strain>
    </source>
</reference>
<accession>A0A6N7ZCK1</accession>
<dbReference type="RefSeq" id="WP_154761388.1">
    <property type="nucleotide sequence ID" value="NZ_WMBA01000099.1"/>
</dbReference>
<dbReference type="Proteomes" id="UP000440096">
    <property type="component" value="Unassembled WGS sequence"/>
</dbReference>
<dbReference type="AlphaFoldDB" id="A0A6N7ZCK1"/>
<keyword evidence="1" id="KW-0472">Membrane</keyword>